<dbReference type="RefSeq" id="WP_057808552.1">
    <property type="nucleotide sequence ID" value="NZ_BJUD01000013.1"/>
</dbReference>
<gene>
    <name evidence="2" type="ORF">IV55_GL000220</name>
    <name evidence="1" type="ORF">LSI01_09140</name>
</gene>
<comment type="caution">
    <text evidence="2">The sequence shown here is derived from an EMBL/GenBank/DDBJ whole genome shotgun (WGS) entry which is preliminary data.</text>
</comment>
<keyword evidence="3" id="KW-1185">Reference proteome</keyword>
<proteinExistence type="predicted"/>
<dbReference type="PATRIC" id="fig|348151.3.peg.225"/>
<dbReference type="Proteomes" id="UP000051139">
    <property type="component" value="Unassembled WGS sequence"/>
</dbReference>
<evidence type="ECO:0000313" key="3">
    <source>
        <dbReference type="Proteomes" id="UP000051139"/>
    </source>
</evidence>
<sequence>MDNVISSEDLYGSYINGSDPQENYGDMIVLEGITTYVGPDMFGLPSIEFGPTQNHDTNTLAVLNDPEYKDVQVGKDVVVTGELRGFTSGIVLLKNCEITSVGDGPY</sequence>
<dbReference type="EMBL" id="JQCB01000001">
    <property type="protein sequence ID" value="KRN97292.1"/>
    <property type="molecule type" value="Genomic_DNA"/>
</dbReference>
<evidence type="ECO:0000313" key="2">
    <source>
        <dbReference type="EMBL" id="KRN97292.1"/>
    </source>
</evidence>
<reference evidence="2 3" key="1">
    <citation type="journal article" date="2015" name="Genome Announc.">
        <title>Expanding the biotechnology potential of lactobacilli through comparative genomics of 213 strains and associated genera.</title>
        <authorList>
            <person name="Sun Z."/>
            <person name="Harris H.M."/>
            <person name="McCann A."/>
            <person name="Guo C."/>
            <person name="Argimon S."/>
            <person name="Zhang W."/>
            <person name="Yang X."/>
            <person name="Jeffery I.B."/>
            <person name="Cooney J.C."/>
            <person name="Kagawa T.F."/>
            <person name="Liu W."/>
            <person name="Song Y."/>
            <person name="Salvetti E."/>
            <person name="Wrobel A."/>
            <person name="Rasinkangas P."/>
            <person name="Parkhill J."/>
            <person name="Rea M.C."/>
            <person name="O'Sullivan O."/>
            <person name="Ritari J."/>
            <person name="Douillard F.P."/>
            <person name="Paul Ross R."/>
            <person name="Yang R."/>
            <person name="Briner A.E."/>
            <person name="Felis G.E."/>
            <person name="de Vos W.M."/>
            <person name="Barrangou R."/>
            <person name="Klaenhammer T.R."/>
            <person name="Caufield P.W."/>
            <person name="Cui Y."/>
            <person name="Zhang H."/>
            <person name="O'Toole P.W."/>
        </authorList>
    </citation>
    <scope>NUCLEOTIDE SEQUENCE [LARGE SCALE GENOMIC DNA]</scope>
    <source>
        <strain evidence="2 3">DSM 22696</strain>
    </source>
</reference>
<name>A0A0R2LDH4_9LACO</name>
<reference evidence="1 4" key="2">
    <citation type="submission" date="2019-07" db="EMBL/GenBank/DDBJ databases">
        <title>Whole genome shotgun sequence of Lactobacillus siliginis NBRC 101315.</title>
        <authorList>
            <person name="Hosoyama A."/>
            <person name="Uohara A."/>
            <person name="Ohji S."/>
            <person name="Ichikawa N."/>
        </authorList>
    </citation>
    <scope>NUCLEOTIDE SEQUENCE [LARGE SCALE GENOMIC DNA]</scope>
    <source>
        <strain evidence="1 4">NBRC 101315</strain>
    </source>
</reference>
<protein>
    <submittedName>
        <fullName evidence="2">Uncharacterized protein</fullName>
    </submittedName>
</protein>
<evidence type="ECO:0000313" key="1">
    <source>
        <dbReference type="EMBL" id="GEK28603.1"/>
    </source>
</evidence>
<accession>A0A0R2LDH4</accession>
<evidence type="ECO:0000313" key="4">
    <source>
        <dbReference type="Proteomes" id="UP000321429"/>
    </source>
</evidence>
<organism evidence="2 3">
    <name type="scientific">Furfurilactobacillus siliginis</name>
    <dbReference type="NCBI Taxonomy" id="348151"/>
    <lineage>
        <taxon>Bacteria</taxon>
        <taxon>Bacillati</taxon>
        <taxon>Bacillota</taxon>
        <taxon>Bacilli</taxon>
        <taxon>Lactobacillales</taxon>
        <taxon>Lactobacillaceae</taxon>
        <taxon>Furfurilactobacillus</taxon>
    </lineage>
</organism>
<dbReference type="Proteomes" id="UP000321429">
    <property type="component" value="Unassembled WGS sequence"/>
</dbReference>
<dbReference type="AlphaFoldDB" id="A0A0R2LDH4"/>
<dbReference type="EMBL" id="BJUD01000013">
    <property type="protein sequence ID" value="GEK28603.1"/>
    <property type="molecule type" value="Genomic_DNA"/>
</dbReference>